<dbReference type="RefSeq" id="WP_209986668.1">
    <property type="nucleotide sequence ID" value="NZ_JAGINO010000019.1"/>
</dbReference>
<dbReference type="EMBL" id="JAUSVU010000015">
    <property type="protein sequence ID" value="MDQ0534995.1"/>
    <property type="molecule type" value="Genomic_DNA"/>
</dbReference>
<evidence type="ECO:0000259" key="3">
    <source>
        <dbReference type="PROSITE" id="PS50966"/>
    </source>
</evidence>
<evidence type="ECO:0000256" key="2">
    <source>
        <dbReference type="SAM" id="MobiDB-lite"/>
    </source>
</evidence>
<keyword evidence="1" id="KW-0862">Zinc</keyword>
<sequence>MFSQSDLRRFFDAGTFERGRRYWQEGRVRGLEVKHERADRWTLASSVRGSGRVPYDQDIMVTVADGKVVELDGNCDCPIGYNCKHVAAALLDWAERLSRQLAGRPSPAPPVRSPSVPARLASVRKEPSSPEPALSVPVRDLLSRLNAAALREAADQHPDTVRKRLLYVLDLDDTPAGQRALLLRVVSVTLRKDGAFGNDEKSYGPHQFGGLNASKFVVPADHALLDALSRNAQSSSLGFLLPADAAPWLIGRMLPTGRRYWRDFREGRPLRPGPGLAGTPRWETDRTGHQRFAITTGTAARRPSCCRPCRCSMSIRRRASAARSRRSRCPRTSPWCC</sequence>
<organism evidence="4 5">
    <name type="scientific">Azospirillum picis</name>
    <dbReference type="NCBI Taxonomy" id="488438"/>
    <lineage>
        <taxon>Bacteria</taxon>
        <taxon>Pseudomonadati</taxon>
        <taxon>Pseudomonadota</taxon>
        <taxon>Alphaproteobacteria</taxon>
        <taxon>Rhodospirillales</taxon>
        <taxon>Azospirillaceae</taxon>
        <taxon>Azospirillum</taxon>
    </lineage>
</organism>
<keyword evidence="1" id="KW-0863">Zinc-finger</keyword>
<proteinExistence type="predicted"/>
<reference evidence="4 5" key="1">
    <citation type="submission" date="2023-07" db="EMBL/GenBank/DDBJ databases">
        <title>Genomic Encyclopedia of Type Strains, Phase IV (KMG-IV): sequencing the most valuable type-strain genomes for metagenomic binning, comparative biology and taxonomic classification.</title>
        <authorList>
            <person name="Goeker M."/>
        </authorList>
    </citation>
    <scope>NUCLEOTIDE SEQUENCE [LARGE SCALE GENOMIC DNA]</scope>
    <source>
        <strain evidence="4 5">DSM 19922</strain>
    </source>
</reference>
<keyword evidence="5" id="KW-1185">Reference proteome</keyword>
<dbReference type="InterPro" id="IPR007527">
    <property type="entry name" value="Znf_SWIM"/>
</dbReference>
<comment type="caution">
    <text evidence="4">The sequence shown here is derived from an EMBL/GenBank/DDBJ whole genome shotgun (WGS) entry which is preliminary data.</text>
</comment>
<dbReference type="Pfam" id="PF04434">
    <property type="entry name" value="SWIM"/>
    <property type="match status" value="1"/>
</dbReference>
<evidence type="ECO:0000313" key="4">
    <source>
        <dbReference type="EMBL" id="MDQ0534995.1"/>
    </source>
</evidence>
<evidence type="ECO:0000256" key="1">
    <source>
        <dbReference type="PROSITE-ProRule" id="PRU00325"/>
    </source>
</evidence>
<dbReference type="PROSITE" id="PS50966">
    <property type="entry name" value="ZF_SWIM"/>
    <property type="match status" value="1"/>
</dbReference>
<accession>A0ABU0MNF9</accession>
<name>A0ABU0MNF9_9PROT</name>
<evidence type="ECO:0000313" key="5">
    <source>
        <dbReference type="Proteomes" id="UP001244552"/>
    </source>
</evidence>
<keyword evidence="1" id="KW-0479">Metal-binding</keyword>
<dbReference type="Proteomes" id="UP001244552">
    <property type="component" value="Unassembled WGS sequence"/>
</dbReference>
<feature type="domain" description="SWIM-type" evidence="3">
    <location>
        <begin position="67"/>
        <end position="94"/>
    </location>
</feature>
<gene>
    <name evidence="4" type="ORF">QO018_003873</name>
</gene>
<protein>
    <recommendedName>
        <fullName evidence="3">SWIM-type domain-containing protein</fullName>
    </recommendedName>
</protein>
<feature type="region of interest" description="Disordered" evidence="2">
    <location>
        <begin position="102"/>
        <end position="134"/>
    </location>
</feature>